<evidence type="ECO:0000313" key="4">
    <source>
        <dbReference type="EMBL" id="CAD9677718.1"/>
    </source>
</evidence>
<reference evidence="4" key="1">
    <citation type="submission" date="2021-01" db="EMBL/GenBank/DDBJ databases">
        <authorList>
            <person name="Corre E."/>
            <person name="Pelletier E."/>
            <person name="Niang G."/>
            <person name="Scheremetjew M."/>
            <person name="Finn R."/>
            <person name="Kale V."/>
            <person name="Holt S."/>
            <person name="Cochrane G."/>
            <person name="Meng A."/>
            <person name="Brown T."/>
            <person name="Cohen L."/>
        </authorList>
    </citation>
    <scope>NUCLEOTIDE SEQUENCE</scope>
    <source>
        <strain evidence="4">NY070348D</strain>
    </source>
</reference>
<dbReference type="Gene3D" id="3.80.10.10">
    <property type="entry name" value="Ribonuclease Inhibitor"/>
    <property type="match status" value="1"/>
</dbReference>
<name>A0A7S2WB26_9STRA</name>
<dbReference type="SMART" id="SM00369">
    <property type="entry name" value="LRR_TYP"/>
    <property type="match status" value="5"/>
</dbReference>
<protein>
    <recommendedName>
        <fullName evidence="5">Leucine-rich repeat protein</fullName>
    </recommendedName>
</protein>
<dbReference type="Pfam" id="PF13855">
    <property type="entry name" value="LRR_8"/>
    <property type="match status" value="1"/>
</dbReference>
<dbReference type="GO" id="GO:0005737">
    <property type="term" value="C:cytoplasm"/>
    <property type="evidence" value="ECO:0007669"/>
    <property type="project" value="TreeGrafter"/>
</dbReference>
<keyword evidence="2" id="KW-0677">Repeat</keyword>
<sequence length="294" mass="31808">MGICCCKSDPGDGADLDAISGSVGDSGRAAERRTVKGQTSKKSQNERMERAAKTGMLGLADAKLVQVPQQVYSIQKLRNLDLQNNMLTTISPGICNLKMLKSLNLTNNRIEHLPEGMGVLTNLQNLKLGHNSLSTLPTLPKSIKTLSLSENKFETLPESIKSIDMLVELVADKNKIAGAIPGWIGSLPKLVSIDLSSNEINSIDPNVGSSTTLNILLLADNNISQVPQEVLLSQNLARMRLERNNITKTRLETTTGFDAFNQRRLAAIDKQLAGGMTNTDRSICGLDDAEISNL</sequence>
<dbReference type="Pfam" id="PF00560">
    <property type="entry name" value="LRR_1"/>
    <property type="match status" value="2"/>
</dbReference>
<accession>A0A7S2WB26</accession>
<evidence type="ECO:0000256" key="3">
    <source>
        <dbReference type="SAM" id="MobiDB-lite"/>
    </source>
</evidence>
<dbReference type="EMBL" id="HBHK01009517">
    <property type="protein sequence ID" value="CAD9677718.1"/>
    <property type="molecule type" value="Transcribed_RNA"/>
</dbReference>
<dbReference type="PANTHER" id="PTHR48051:SF1">
    <property type="entry name" value="RAS SUPPRESSOR PROTEIN 1"/>
    <property type="match status" value="1"/>
</dbReference>
<gene>
    <name evidence="4" type="ORF">QSP1433_LOCUS5899</name>
</gene>
<feature type="region of interest" description="Disordered" evidence="3">
    <location>
        <begin position="17"/>
        <end position="47"/>
    </location>
</feature>
<dbReference type="SMART" id="SM00364">
    <property type="entry name" value="LRR_BAC"/>
    <property type="match status" value="3"/>
</dbReference>
<dbReference type="PANTHER" id="PTHR48051">
    <property type="match status" value="1"/>
</dbReference>
<dbReference type="InterPro" id="IPR032675">
    <property type="entry name" value="LRR_dom_sf"/>
</dbReference>
<organism evidence="4">
    <name type="scientific">Mucochytrium quahogii</name>
    <dbReference type="NCBI Taxonomy" id="96639"/>
    <lineage>
        <taxon>Eukaryota</taxon>
        <taxon>Sar</taxon>
        <taxon>Stramenopiles</taxon>
        <taxon>Bigyra</taxon>
        <taxon>Labyrinthulomycetes</taxon>
        <taxon>Thraustochytrida</taxon>
        <taxon>Thraustochytriidae</taxon>
        <taxon>Mucochytrium</taxon>
    </lineage>
</organism>
<dbReference type="PROSITE" id="PS51450">
    <property type="entry name" value="LRR"/>
    <property type="match status" value="3"/>
</dbReference>
<evidence type="ECO:0000256" key="2">
    <source>
        <dbReference type="ARBA" id="ARBA00022737"/>
    </source>
</evidence>
<dbReference type="InterPro" id="IPR001611">
    <property type="entry name" value="Leu-rich_rpt"/>
</dbReference>
<evidence type="ECO:0008006" key="5">
    <source>
        <dbReference type="Google" id="ProtNLM"/>
    </source>
</evidence>
<dbReference type="SUPFAM" id="SSF52058">
    <property type="entry name" value="L domain-like"/>
    <property type="match status" value="1"/>
</dbReference>
<evidence type="ECO:0000256" key="1">
    <source>
        <dbReference type="ARBA" id="ARBA00022614"/>
    </source>
</evidence>
<dbReference type="InterPro" id="IPR050216">
    <property type="entry name" value="LRR_domain-containing"/>
</dbReference>
<dbReference type="InterPro" id="IPR003591">
    <property type="entry name" value="Leu-rich_rpt_typical-subtyp"/>
</dbReference>
<keyword evidence="1" id="KW-0433">Leucine-rich repeat</keyword>
<proteinExistence type="predicted"/>
<dbReference type="AlphaFoldDB" id="A0A7S2WB26"/>